<feature type="domain" description="SbsA Ig-like" evidence="3">
    <location>
        <begin position="125"/>
        <end position="214"/>
    </location>
</feature>
<evidence type="ECO:0000313" key="4">
    <source>
        <dbReference type="EMBL" id="EXX84968.1"/>
    </source>
</evidence>
<dbReference type="Proteomes" id="UP000053750">
    <property type="component" value="Unassembled WGS sequence"/>
</dbReference>
<evidence type="ECO:0000259" key="3">
    <source>
        <dbReference type="Pfam" id="PF13205"/>
    </source>
</evidence>
<feature type="region of interest" description="Disordered" evidence="2">
    <location>
        <begin position="263"/>
        <end position="282"/>
    </location>
</feature>
<name>A0A9W5W699_9BACL</name>
<protein>
    <recommendedName>
        <fullName evidence="3">SbsA Ig-like domain-containing protein</fullName>
    </recommendedName>
</protein>
<dbReference type="Pfam" id="PF13205">
    <property type="entry name" value="Big_5"/>
    <property type="match status" value="2"/>
</dbReference>
<evidence type="ECO:0000313" key="5">
    <source>
        <dbReference type="Proteomes" id="UP000053750"/>
    </source>
</evidence>
<comment type="caution">
    <text evidence="4">The sequence shown here is derived from an EMBL/GenBank/DDBJ whole genome shotgun (WGS) entry which is preliminary data.</text>
</comment>
<proteinExistence type="predicted"/>
<accession>A0A9W5W699</accession>
<evidence type="ECO:0000256" key="2">
    <source>
        <dbReference type="SAM" id="MobiDB-lite"/>
    </source>
</evidence>
<evidence type="ECO:0000256" key="1">
    <source>
        <dbReference type="ARBA" id="ARBA00022729"/>
    </source>
</evidence>
<feature type="domain" description="SbsA Ig-like" evidence="3">
    <location>
        <begin position="3"/>
        <end position="112"/>
    </location>
</feature>
<reference evidence="4 5" key="1">
    <citation type="submission" date="2014-02" db="EMBL/GenBank/DDBJ databases">
        <title>Genome sequence of Paenibacillus darwinianus reveals adaptive mechanisms for survival in Antarctic soils.</title>
        <authorList>
            <person name="Dsouza M."/>
            <person name="Taylor M.W."/>
            <person name="Turner S.J."/>
            <person name="Aislabie J."/>
        </authorList>
    </citation>
    <scope>NUCLEOTIDE SEQUENCE [LARGE SCALE GENOMIC DNA]</scope>
    <source>
        <strain evidence="4 5">CE1</strain>
    </source>
</reference>
<organism evidence="4 5">
    <name type="scientific">Paenibacillus darwinianus</name>
    <dbReference type="NCBI Taxonomy" id="1380763"/>
    <lineage>
        <taxon>Bacteria</taxon>
        <taxon>Bacillati</taxon>
        <taxon>Bacillota</taxon>
        <taxon>Bacilli</taxon>
        <taxon>Bacillales</taxon>
        <taxon>Paenibacillaceae</taxon>
        <taxon>Paenibacillus</taxon>
    </lineage>
</organism>
<dbReference type="AlphaFoldDB" id="A0A9W5W699"/>
<dbReference type="InterPro" id="IPR032812">
    <property type="entry name" value="SbsA_Ig"/>
</dbReference>
<keyword evidence="5" id="KW-1185">Reference proteome</keyword>
<keyword evidence="1" id="KW-0732">Signal</keyword>
<gene>
    <name evidence="4" type="ORF">BG53_09970</name>
</gene>
<dbReference type="EMBL" id="JFHU01000251">
    <property type="protein sequence ID" value="EXX84968.1"/>
    <property type="molecule type" value="Genomic_DNA"/>
</dbReference>
<sequence length="282" mass="28913">MLGVSPADNASAVAPSANLVLTFDESVIRGTGSAAVTIYRVSDNTAVESFVVSSSSRITIHSAAKNIVTIDPTADFIAGTSYYVLIQAGAFRNESAAINYGGLSTATGWNFTAAPSDTTAPVLLARSSNVDAGQPVALTFDEPVYAANGTVTFTNTADASDSQVVNVISSQVTGSGTTSILVTPGTPLRASSSYNVTVSSGAFQDFGGTNFPGMLSGWTLAVHAPPMAMPSFAPADDSLGVALIPGGIRARKVDHPRRVRHLYRPGAGTKRQQAGGGQVQGR</sequence>